<dbReference type="AlphaFoldDB" id="A0A1C6VUT0"/>
<name>A0A1C6VUT0_9ACTN</name>
<sequence>MPVLPTPRVGAMVYGLAALDASGRIADRAIVRALGWRSGTRLHIYEGAGLIVVHEDRQGVFTVTGQGHLLLPATVRHWCGLTAGDRVLLAANPADRLLVVHPPAALDAVVVQLHTAVLGGDLP</sequence>
<accession>A0A1C6VUT0</accession>
<evidence type="ECO:0000313" key="2">
    <source>
        <dbReference type="Proteomes" id="UP000199343"/>
    </source>
</evidence>
<organism evidence="1 2">
    <name type="scientific">Micromonospora peucetia</name>
    <dbReference type="NCBI Taxonomy" id="47871"/>
    <lineage>
        <taxon>Bacteria</taxon>
        <taxon>Bacillati</taxon>
        <taxon>Actinomycetota</taxon>
        <taxon>Actinomycetes</taxon>
        <taxon>Micromonosporales</taxon>
        <taxon>Micromonosporaceae</taxon>
        <taxon>Micromonospora</taxon>
    </lineage>
</organism>
<evidence type="ECO:0000313" key="1">
    <source>
        <dbReference type="EMBL" id="SCL69650.1"/>
    </source>
</evidence>
<reference evidence="1 2" key="1">
    <citation type="submission" date="2016-06" db="EMBL/GenBank/DDBJ databases">
        <authorList>
            <person name="Kjaerup R.B."/>
            <person name="Dalgaard T.S."/>
            <person name="Juul-Madsen H.R."/>
        </authorList>
    </citation>
    <scope>NUCLEOTIDE SEQUENCE [LARGE SCALE GENOMIC DNA]</scope>
    <source>
        <strain evidence="1 2">DSM 43363</strain>
    </source>
</reference>
<protein>
    <submittedName>
        <fullName evidence="1">Uncharacterized protein</fullName>
    </submittedName>
</protein>
<gene>
    <name evidence="1" type="ORF">GA0070608_4078</name>
</gene>
<dbReference type="Proteomes" id="UP000199343">
    <property type="component" value="Unassembled WGS sequence"/>
</dbReference>
<dbReference type="EMBL" id="FMIC01000002">
    <property type="protein sequence ID" value="SCL69650.1"/>
    <property type="molecule type" value="Genomic_DNA"/>
</dbReference>
<proteinExistence type="predicted"/>